<evidence type="ECO:0000313" key="1">
    <source>
        <dbReference type="EMBL" id="VDD89068.1"/>
    </source>
</evidence>
<reference evidence="3" key="1">
    <citation type="submission" date="2017-02" db="UniProtKB">
        <authorList>
            <consortium name="WormBaseParasite"/>
        </authorList>
    </citation>
    <scope>IDENTIFICATION</scope>
</reference>
<dbReference type="Proteomes" id="UP000274131">
    <property type="component" value="Unassembled WGS sequence"/>
</dbReference>
<gene>
    <name evidence="1" type="ORF">EVEC_LOCUS3953</name>
</gene>
<organism evidence="3">
    <name type="scientific">Enterobius vermicularis</name>
    <name type="common">Human pinworm</name>
    <dbReference type="NCBI Taxonomy" id="51028"/>
    <lineage>
        <taxon>Eukaryota</taxon>
        <taxon>Metazoa</taxon>
        <taxon>Ecdysozoa</taxon>
        <taxon>Nematoda</taxon>
        <taxon>Chromadorea</taxon>
        <taxon>Rhabditida</taxon>
        <taxon>Spirurina</taxon>
        <taxon>Oxyuridomorpha</taxon>
        <taxon>Oxyuroidea</taxon>
        <taxon>Oxyuridae</taxon>
        <taxon>Enterobius</taxon>
    </lineage>
</organism>
<name>A0A0N4V2L6_ENTVE</name>
<proteinExistence type="predicted"/>
<keyword evidence="2" id="KW-1185">Reference proteome</keyword>
<protein>
    <submittedName>
        <fullName evidence="3">MATH domain-containing protein</fullName>
    </submittedName>
</protein>
<dbReference type="WBParaSite" id="EVEC_0000424501-mRNA-1">
    <property type="protein sequence ID" value="EVEC_0000424501-mRNA-1"/>
    <property type="gene ID" value="EVEC_0000424501"/>
</dbReference>
<dbReference type="SUPFAM" id="SSF49599">
    <property type="entry name" value="TRAF domain-like"/>
    <property type="match status" value="1"/>
</dbReference>
<dbReference type="AlphaFoldDB" id="A0A0N4V2L6"/>
<reference evidence="1 2" key="2">
    <citation type="submission" date="2018-10" db="EMBL/GenBank/DDBJ databases">
        <authorList>
            <consortium name="Pathogen Informatics"/>
        </authorList>
    </citation>
    <scope>NUCLEOTIDE SEQUENCE [LARGE SCALE GENOMIC DNA]</scope>
</reference>
<dbReference type="STRING" id="51028.A0A0N4V2L6"/>
<sequence>MEIHNQTRGFFYTTTTTTKPKIERFRYEWKLEKFSKFHQSNVETFIALCRGEKRYKWFLKLYPKHQQTVGAKAVEFGPKYVLINLYKHEDEEATWNESDGYRAKISLVAGNSNRVLGGTKSMSSRTAFGLIASRDAVLKAILPTDQLIVRVDFEIVVETQSICSFVSKTVEQGSENAVRKSTDSIQKRKDVDEDSDFCVLSTPSKGSCGNTSGAAGVGIGADDGAVSEEDSDDDWVVADVAETITATPEVVLEKFNEYFASKKATRRPENSSRVQTSATLSQKVPCKVEAKSFGTVTEEKEVGS</sequence>
<evidence type="ECO:0000313" key="3">
    <source>
        <dbReference type="WBParaSite" id="EVEC_0000424501-mRNA-1"/>
    </source>
</evidence>
<dbReference type="EMBL" id="UXUI01007723">
    <property type="protein sequence ID" value="VDD89068.1"/>
    <property type="molecule type" value="Genomic_DNA"/>
</dbReference>
<evidence type="ECO:0000313" key="2">
    <source>
        <dbReference type="Proteomes" id="UP000274131"/>
    </source>
</evidence>
<accession>A0A0N4V2L6</accession>